<organism evidence="10 11">
    <name type="scientific">Clostridium innocuum</name>
    <dbReference type="NCBI Taxonomy" id="1522"/>
    <lineage>
        <taxon>Bacteria</taxon>
        <taxon>Bacillati</taxon>
        <taxon>Bacillota</taxon>
        <taxon>Clostridia</taxon>
        <taxon>Eubacteriales</taxon>
        <taxon>Clostridiaceae</taxon>
        <taxon>Clostridium</taxon>
    </lineage>
</organism>
<dbReference type="PANTHER" id="PTHR21039">
    <property type="entry name" value="HISTIDINOL PHOSPHATASE-RELATED"/>
    <property type="match status" value="1"/>
</dbReference>
<protein>
    <recommendedName>
        <fullName evidence="3 8">Histidinol-phosphatase</fullName>
        <shortName evidence="8">HolPase</shortName>
        <ecNumber evidence="3 8">3.1.3.15</ecNumber>
    </recommendedName>
</protein>
<dbReference type="EC" id="3.1.3.15" evidence="3 8"/>
<accession>A0A099I6K1</accession>
<evidence type="ECO:0000256" key="3">
    <source>
        <dbReference type="ARBA" id="ARBA00013085"/>
    </source>
</evidence>
<comment type="caution">
    <text evidence="10">The sequence shown here is derived from an EMBL/GenBank/DDBJ whole genome shotgun (WGS) entry which is preliminary data.</text>
</comment>
<dbReference type="PANTHER" id="PTHR21039:SF0">
    <property type="entry name" value="HISTIDINOL-PHOSPHATASE"/>
    <property type="match status" value="1"/>
</dbReference>
<evidence type="ECO:0000256" key="7">
    <source>
        <dbReference type="ARBA" id="ARBA00049158"/>
    </source>
</evidence>
<dbReference type="InterPro" id="IPR004013">
    <property type="entry name" value="PHP_dom"/>
</dbReference>
<feature type="domain" description="PHP" evidence="9">
    <location>
        <begin position="5"/>
        <end position="188"/>
    </location>
</feature>
<evidence type="ECO:0000256" key="4">
    <source>
        <dbReference type="ARBA" id="ARBA00022605"/>
    </source>
</evidence>
<dbReference type="UniPathway" id="UPA00031">
    <property type="reaction ID" value="UER00013"/>
</dbReference>
<dbReference type="Proteomes" id="UP000030008">
    <property type="component" value="Unassembled WGS sequence"/>
</dbReference>
<dbReference type="Pfam" id="PF02811">
    <property type="entry name" value="PHP"/>
    <property type="match status" value="1"/>
</dbReference>
<keyword evidence="6 8" id="KW-0368">Histidine biosynthesis</keyword>
<proteinExistence type="inferred from homology"/>
<dbReference type="GO" id="GO:0000105">
    <property type="term" value="P:L-histidine biosynthetic process"/>
    <property type="evidence" value="ECO:0007669"/>
    <property type="project" value="UniProtKB-UniRule"/>
</dbReference>
<dbReference type="RefSeq" id="WP_044905404.1">
    <property type="nucleotide sequence ID" value="NZ_JAQCQO010000019.1"/>
</dbReference>
<evidence type="ECO:0000259" key="9">
    <source>
        <dbReference type="Pfam" id="PF02811"/>
    </source>
</evidence>
<dbReference type="EMBL" id="JQIF01000044">
    <property type="protein sequence ID" value="KGJ53201.1"/>
    <property type="molecule type" value="Genomic_DNA"/>
</dbReference>
<dbReference type="AlphaFoldDB" id="A0A099I6K1"/>
<dbReference type="GO" id="GO:0004401">
    <property type="term" value="F:histidinol-phosphatase activity"/>
    <property type="evidence" value="ECO:0007669"/>
    <property type="project" value="UniProtKB-UniRule"/>
</dbReference>
<dbReference type="InterPro" id="IPR016195">
    <property type="entry name" value="Pol/histidinol_Pase-like"/>
</dbReference>
<name>A0A099I6K1_CLOIN</name>
<dbReference type="SUPFAM" id="SSF89550">
    <property type="entry name" value="PHP domain-like"/>
    <property type="match status" value="1"/>
</dbReference>
<dbReference type="Gene3D" id="3.20.20.140">
    <property type="entry name" value="Metal-dependent hydrolases"/>
    <property type="match status" value="1"/>
</dbReference>
<dbReference type="InterPro" id="IPR010140">
    <property type="entry name" value="Histidinol_P_phosphatase_HisJ"/>
</dbReference>
<keyword evidence="5 8" id="KW-0378">Hydrolase</keyword>
<comment type="similarity">
    <text evidence="2 8">Belongs to the PHP hydrolase family. HisK subfamily.</text>
</comment>
<dbReference type="GO" id="GO:0005737">
    <property type="term" value="C:cytoplasm"/>
    <property type="evidence" value="ECO:0007669"/>
    <property type="project" value="TreeGrafter"/>
</dbReference>
<evidence type="ECO:0000256" key="5">
    <source>
        <dbReference type="ARBA" id="ARBA00022801"/>
    </source>
</evidence>
<evidence type="ECO:0000313" key="11">
    <source>
        <dbReference type="Proteomes" id="UP000030008"/>
    </source>
</evidence>
<comment type="pathway">
    <text evidence="1 8">Amino-acid biosynthesis; L-histidine biosynthesis; L-histidine from 5-phospho-alpha-D-ribose 1-diphosphate: step 8/9.</text>
</comment>
<reference evidence="10 11" key="1">
    <citation type="submission" date="2014-08" db="EMBL/GenBank/DDBJ databases">
        <title>Clostridium innocuum, an unnegligible vancomycin-resistant pathogen causing extra-intestinal infections.</title>
        <authorList>
            <person name="Feng Y."/>
            <person name="Chiu C.-H."/>
        </authorList>
    </citation>
    <scope>NUCLEOTIDE SEQUENCE [LARGE SCALE GENOMIC DNA]</scope>
    <source>
        <strain evidence="10 11">AN88</strain>
    </source>
</reference>
<sequence length="260" mass="31000">MNYYDQHVHSSFSFDSQTELSDYLKHADGCFVTTEHVDLENSANHFMDSWMDYDRYSLYLENLQKNTDIRLLKGVEIGWLRKHHGRLMAWLQCKQFDIILLSIHQNGIFDYMDEEAKKHDIIYILRSYFQQMLDALRSGIPANVLSHFDYVSRIQDVETDTFLTIAHPYMEKIFPEMMKRGIALELNTRSMFQYGQLPLYEIVVDWYIQMGGRMFTMSSDAHKAQAYAYHFDEGKEFLRRHDISKLTVFQERKPIEIAWE</sequence>
<keyword evidence="4 8" id="KW-0028">Amino-acid biosynthesis</keyword>
<evidence type="ECO:0000256" key="6">
    <source>
        <dbReference type="ARBA" id="ARBA00023102"/>
    </source>
</evidence>
<evidence type="ECO:0000313" key="10">
    <source>
        <dbReference type="EMBL" id="KGJ53201.1"/>
    </source>
</evidence>
<comment type="catalytic activity">
    <reaction evidence="7 8">
        <text>L-histidinol phosphate + H2O = L-histidinol + phosphate</text>
        <dbReference type="Rhea" id="RHEA:14465"/>
        <dbReference type="ChEBI" id="CHEBI:15377"/>
        <dbReference type="ChEBI" id="CHEBI:43474"/>
        <dbReference type="ChEBI" id="CHEBI:57699"/>
        <dbReference type="ChEBI" id="CHEBI:57980"/>
        <dbReference type="EC" id="3.1.3.15"/>
    </reaction>
</comment>
<evidence type="ECO:0000256" key="1">
    <source>
        <dbReference type="ARBA" id="ARBA00004970"/>
    </source>
</evidence>
<evidence type="ECO:0000256" key="2">
    <source>
        <dbReference type="ARBA" id="ARBA00009152"/>
    </source>
</evidence>
<gene>
    <name evidence="10" type="ORF">CIAN88_10720</name>
</gene>
<evidence type="ECO:0000256" key="8">
    <source>
        <dbReference type="RuleBase" id="RU366003"/>
    </source>
</evidence>